<keyword evidence="2" id="KW-1185">Reference proteome</keyword>
<organism evidence="1 2">
    <name type="scientific">Stylosanthes scabra</name>
    <dbReference type="NCBI Taxonomy" id="79078"/>
    <lineage>
        <taxon>Eukaryota</taxon>
        <taxon>Viridiplantae</taxon>
        <taxon>Streptophyta</taxon>
        <taxon>Embryophyta</taxon>
        <taxon>Tracheophyta</taxon>
        <taxon>Spermatophyta</taxon>
        <taxon>Magnoliopsida</taxon>
        <taxon>eudicotyledons</taxon>
        <taxon>Gunneridae</taxon>
        <taxon>Pentapetalae</taxon>
        <taxon>rosids</taxon>
        <taxon>fabids</taxon>
        <taxon>Fabales</taxon>
        <taxon>Fabaceae</taxon>
        <taxon>Papilionoideae</taxon>
        <taxon>50 kb inversion clade</taxon>
        <taxon>dalbergioids sensu lato</taxon>
        <taxon>Dalbergieae</taxon>
        <taxon>Pterocarpus clade</taxon>
        <taxon>Stylosanthes</taxon>
    </lineage>
</organism>
<protein>
    <submittedName>
        <fullName evidence="1">Uncharacterized protein</fullName>
    </submittedName>
</protein>
<dbReference type="EMBL" id="JASCZI010060861">
    <property type="protein sequence ID" value="MED6136442.1"/>
    <property type="molecule type" value="Genomic_DNA"/>
</dbReference>
<reference evidence="1 2" key="1">
    <citation type="journal article" date="2023" name="Plants (Basel)">
        <title>Bridging the Gap: Combining Genomics and Transcriptomics Approaches to Understand Stylosanthes scabra, an Orphan Legume from the Brazilian Caatinga.</title>
        <authorList>
            <person name="Ferreira-Neto J.R.C."/>
            <person name="da Silva M.D."/>
            <person name="Binneck E."/>
            <person name="de Melo N.F."/>
            <person name="da Silva R.H."/>
            <person name="de Melo A.L.T.M."/>
            <person name="Pandolfi V."/>
            <person name="Bustamante F.O."/>
            <person name="Brasileiro-Vidal A.C."/>
            <person name="Benko-Iseppon A.M."/>
        </authorList>
    </citation>
    <scope>NUCLEOTIDE SEQUENCE [LARGE SCALE GENOMIC DNA]</scope>
    <source>
        <tissue evidence="1">Leaves</tissue>
    </source>
</reference>
<dbReference type="Proteomes" id="UP001341840">
    <property type="component" value="Unassembled WGS sequence"/>
</dbReference>
<gene>
    <name evidence="1" type="ORF">PIB30_056174</name>
</gene>
<evidence type="ECO:0000313" key="2">
    <source>
        <dbReference type="Proteomes" id="UP001341840"/>
    </source>
</evidence>
<proteinExistence type="predicted"/>
<sequence length="101" mass="11134">MLRVCSPVIGLDHDGISELLRKLDLLLGCEVRTGVYFSLVRYGLLLPCKLSAFFIASEAIAASRISDTMLLSSDYEVFPTDGTNVKVESLNDCLKDFEWGA</sequence>
<comment type="caution">
    <text evidence="1">The sequence shown here is derived from an EMBL/GenBank/DDBJ whole genome shotgun (WGS) entry which is preliminary data.</text>
</comment>
<accession>A0ABU6SJ96</accession>
<evidence type="ECO:0000313" key="1">
    <source>
        <dbReference type="EMBL" id="MED6136442.1"/>
    </source>
</evidence>
<name>A0ABU6SJ96_9FABA</name>